<name>A0A8T0D5W9_9TREM</name>
<dbReference type="EMBL" id="JTDF01015485">
    <property type="protein sequence ID" value="KAF8562962.1"/>
    <property type="molecule type" value="Genomic_DNA"/>
</dbReference>
<evidence type="ECO:0000313" key="4">
    <source>
        <dbReference type="Proteomes" id="UP000699462"/>
    </source>
</evidence>
<feature type="compositionally biased region" description="Basic residues" evidence="2">
    <location>
        <begin position="1"/>
        <end position="14"/>
    </location>
</feature>
<evidence type="ECO:0000256" key="1">
    <source>
        <dbReference type="SAM" id="Coils"/>
    </source>
</evidence>
<evidence type="ECO:0000313" key="3">
    <source>
        <dbReference type="EMBL" id="KAF8562962.1"/>
    </source>
</evidence>
<gene>
    <name evidence="3" type="ORF">P879_11751</name>
</gene>
<dbReference type="Proteomes" id="UP000699462">
    <property type="component" value="Unassembled WGS sequence"/>
</dbReference>
<feature type="region of interest" description="Disordered" evidence="2">
    <location>
        <begin position="1"/>
        <end position="47"/>
    </location>
</feature>
<reference evidence="3 4" key="1">
    <citation type="submission" date="2019-07" db="EMBL/GenBank/DDBJ databases">
        <title>Annotation for the trematode Paragonimus westermani.</title>
        <authorList>
            <person name="Choi Y.-J."/>
        </authorList>
    </citation>
    <scope>NUCLEOTIDE SEQUENCE [LARGE SCALE GENOMIC DNA]</scope>
    <source>
        <strain evidence="3">180907_Pwestermani</strain>
    </source>
</reference>
<dbReference type="OrthoDB" id="10540592at2759"/>
<keyword evidence="1" id="KW-0175">Coiled coil</keyword>
<sequence>MSAPPKKRCVRRRHVSESSSEEEPVQDNVQAESDGLEEYEKEELDREKDIQERDAFVKRLINKDQELTRKISATPALSQYEDALRKVEAGEMSKKELLEELKKASRRSYLRKRQADKLADLKGEVEDEELFFDKDELSSKELAELQYKQTILAVAQSHQQAGELENISRYFIPTEDKRPDDKYKEEEKEKDGNEEGKRWEQEHVSSALYSFGAKDKTDKQLLAVSTAVPFPLGAVGGRLAENLKTAAICGP</sequence>
<feature type="compositionally biased region" description="Basic and acidic residues" evidence="2">
    <location>
        <begin position="174"/>
        <end position="199"/>
    </location>
</feature>
<dbReference type="AlphaFoldDB" id="A0A8T0D5W9"/>
<protein>
    <submittedName>
        <fullName evidence="3">Uncharacterized protein</fullName>
    </submittedName>
</protein>
<accession>A0A8T0D5W9</accession>
<proteinExistence type="predicted"/>
<evidence type="ECO:0000256" key="2">
    <source>
        <dbReference type="SAM" id="MobiDB-lite"/>
    </source>
</evidence>
<organism evidence="3 4">
    <name type="scientific">Paragonimus westermani</name>
    <dbReference type="NCBI Taxonomy" id="34504"/>
    <lineage>
        <taxon>Eukaryota</taxon>
        <taxon>Metazoa</taxon>
        <taxon>Spiralia</taxon>
        <taxon>Lophotrochozoa</taxon>
        <taxon>Platyhelminthes</taxon>
        <taxon>Trematoda</taxon>
        <taxon>Digenea</taxon>
        <taxon>Plagiorchiida</taxon>
        <taxon>Troglotremata</taxon>
        <taxon>Troglotrematidae</taxon>
        <taxon>Paragonimus</taxon>
    </lineage>
</organism>
<feature type="region of interest" description="Disordered" evidence="2">
    <location>
        <begin position="165"/>
        <end position="199"/>
    </location>
</feature>
<feature type="coiled-coil region" evidence="1">
    <location>
        <begin position="80"/>
        <end position="107"/>
    </location>
</feature>
<keyword evidence="4" id="KW-1185">Reference proteome</keyword>
<comment type="caution">
    <text evidence="3">The sequence shown here is derived from an EMBL/GenBank/DDBJ whole genome shotgun (WGS) entry which is preliminary data.</text>
</comment>